<dbReference type="InterPro" id="IPR017452">
    <property type="entry name" value="GPCR_Rhodpsn_7TM"/>
</dbReference>
<dbReference type="PANTHER" id="PTHR24242:SF359">
    <property type="entry name" value="ODORANT RECEPTOR-RELATED"/>
    <property type="match status" value="1"/>
</dbReference>
<keyword evidence="4 13" id="KW-0812">Transmembrane</keyword>
<organism evidence="15 16">
    <name type="scientific">Erpetoichthys calabaricus</name>
    <name type="common">Rope fish</name>
    <name type="synonym">Calamoichthys calabaricus</name>
    <dbReference type="NCBI Taxonomy" id="27687"/>
    <lineage>
        <taxon>Eukaryota</taxon>
        <taxon>Metazoa</taxon>
        <taxon>Chordata</taxon>
        <taxon>Craniata</taxon>
        <taxon>Vertebrata</taxon>
        <taxon>Euteleostomi</taxon>
        <taxon>Actinopterygii</taxon>
        <taxon>Polypteriformes</taxon>
        <taxon>Polypteridae</taxon>
        <taxon>Erpetoichthys</taxon>
    </lineage>
</organism>
<evidence type="ECO:0000256" key="9">
    <source>
        <dbReference type="ARBA" id="ARBA00023157"/>
    </source>
</evidence>
<name>A0A8C4RLS9_ERPCA</name>
<dbReference type="GO" id="GO:0004930">
    <property type="term" value="F:G protein-coupled receptor activity"/>
    <property type="evidence" value="ECO:0007669"/>
    <property type="project" value="UniProtKB-KW"/>
</dbReference>
<dbReference type="PROSITE" id="PS50262">
    <property type="entry name" value="G_PROTEIN_RECEP_F1_2"/>
    <property type="match status" value="1"/>
</dbReference>
<feature type="transmembrane region" description="Helical" evidence="13">
    <location>
        <begin position="274"/>
        <end position="296"/>
    </location>
</feature>
<keyword evidence="11" id="KW-0325">Glycoprotein</keyword>
<feature type="transmembrane region" description="Helical" evidence="13">
    <location>
        <begin position="60"/>
        <end position="80"/>
    </location>
</feature>
<dbReference type="InterPro" id="IPR000725">
    <property type="entry name" value="Olfact_rcpt"/>
</dbReference>
<feature type="transmembrane region" description="Helical" evidence="13">
    <location>
        <begin position="199"/>
        <end position="218"/>
    </location>
</feature>
<keyword evidence="12" id="KW-0807">Transducer</keyword>
<dbReference type="Proteomes" id="UP000694620">
    <property type="component" value="Chromosome 4"/>
</dbReference>
<feature type="transmembrane region" description="Helical" evidence="13">
    <location>
        <begin position="100"/>
        <end position="122"/>
    </location>
</feature>
<feature type="domain" description="G-protein coupled receptors family 1 profile" evidence="14">
    <location>
        <begin position="43"/>
        <end position="293"/>
    </location>
</feature>
<evidence type="ECO:0000256" key="12">
    <source>
        <dbReference type="ARBA" id="ARBA00023224"/>
    </source>
</evidence>
<dbReference type="Gene3D" id="1.20.1070.10">
    <property type="entry name" value="Rhodopsin 7-helix transmembrane proteins"/>
    <property type="match status" value="1"/>
</dbReference>
<evidence type="ECO:0000313" key="15">
    <source>
        <dbReference type="Ensembl" id="ENSECRP00000004468.1"/>
    </source>
</evidence>
<keyword evidence="8 13" id="KW-0472">Membrane</keyword>
<dbReference type="PRINTS" id="PR00245">
    <property type="entry name" value="OLFACTORYR"/>
</dbReference>
<feature type="transmembrane region" description="Helical" evidence="13">
    <location>
        <begin position="239"/>
        <end position="262"/>
    </location>
</feature>
<evidence type="ECO:0000256" key="1">
    <source>
        <dbReference type="ARBA" id="ARBA00004651"/>
    </source>
</evidence>
<keyword evidence="5" id="KW-0552">Olfaction</keyword>
<evidence type="ECO:0000256" key="8">
    <source>
        <dbReference type="ARBA" id="ARBA00023136"/>
    </source>
</evidence>
<evidence type="ECO:0000256" key="13">
    <source>
        <dbReference type="SAM" id="Phobius"/>
    </source>
</evidence>
<reference evidence="15" key="1">
    <citation type="submission" date="2021-06" db="EMBL/GenBank/DDBJ databases">
        <authorList>
            <consortium name="Wellcome Sanger Institute Data Sharing"/>
        </authorList>
    </citation>
    <scope>NUCLEOTIDE SEQUENCE [LARGE SCALE GENOMIC DNA]</scope>
</reference>
<dbReference type="GO" id="GO:0005886">
    <property type="term" value="C:plasma membrane"/>
    <property type="evidence" value="ECO:0007669"/>
    <property type="project" value="UniProtKB-SubCell"/>
</dbReference>
<comment type="subcellular location">
    <subcellularLocation>
        <location evidence="1">Cell membrane</location>
        <topology evidence="1">Multi-pass membrane protein</topology>
    </subcellularLocation>
</comment>
<evidence type="ECO:0000313" key="16">
    <source>
        <dbReference type="Proteomes" id="UP000694620"/>
    </source>
</evidence>
<evidence type="ECO:0000256" key="7">
    <source>
        <dbReference type="ARBA" id="ARBA00023040"/>
    </source>
</evidence>
<keyword evidence="6 13" id="KW-1133">Transmembrane helix</keyword>
<dbReference type="GO" id="GO:0004984">
    <property type="term" value="F:olfactory receptor activity"/>
    <property type="evidence" value="ECO:0007669"/>
    <property type="project" value="InterPro"/>
</dbReference>
<dbReference type="AlphaFoldDB" id="A0A8C4RLS9"/>
<feature type="transmembrane region" description="Helical" evidence="13">
    <location>
        <begin position="142"/>
        <end position="166"/>
    </location>
</feature>
<dbReference type="PANTHER" id="PTHR24242">
    <property type="entry name" value="G-PROTEIN COUPLED RECEPTOR"/>
    <property type="match status" value="1"/>
</dbReference>
<reference evidence="15" key="3">
    <citation type="submission" date="2025-09" db="UniProtKB">
        <authorList>
            <consortium name="Ensembl"/>
        </authorList>
    </citation>
    <scope>IDENTIFICATION</scope>
</reference>
<keyword evidence="3" id="KW-0716">Sensory transduction</keyword>
<accession>A0A8C4RLS9</accession>
<sequence length="318" mass="35853">MSNESYKRISEFILLGFPGYQDQGSKNILSAVFLFVYVAILTENIFIIVIIWFEEKLHRPMYYFVCNLAVAGIFMGTVMIPKMLVNFLLNWNTIEFSSCLVQAVTYSAVFAIQMYFLSAMSYDRVLAICSPLHYNSIMTNDLQIKIMVICWTMPWCFHLIVILFALRLSFCGPNKLPSCHCNHSNIIKLSCTDNSANNALGLAVVFTNLTVYSIIFIVSYGKILASVLKIKSPGGHRKAFMTCGAHLCVLSTTLLASAFVYICTRIPSFSDDARLIVTMVQNLLCPILNPIVYALMTKEIRESIKKVFCKNIVRPSAK</sequence>
<dbReference type="GeneTree" id="ENSGT00940000162014"/>
<protein>
    <recommendedName>
        <fullName evidence="14">G-protein coupled receptors family 1 profile domain-containing protein</fullName>
    </recommendedName>
</protein>
<evidence type="ECO:0000256" key="2">
    <source>
        <dbReference type="ARBA" id="ARBA00022475"/>
    </source>
</evidence>
<evidence type="ECO:0000256" key="6">
    <source>
        <dbReference type="ARBA" id="ARBA00022989"/>
    </source>
</evidence>
<keyword evidence="7" id="KW-0297">G-protein coupled receptor</keyword>
<keyword evidence="10" id="KW-0675">Receptor</keyword>
<dbReference type="SUPFAM" id="SSF81321">
    <property type="entry name" value="Family A G protein-coupled receptor-like"/>
    <property type="match status" value="1"/>
</dbReference>
<evidence type="ECO:0000256" key="3">
    <source>
        <dbReference type="ARBA" id="ARBA00022606"/>
    </source>
</evidence>
<evidence type="ECO:0000256" key="10">
    <source>
        <dbReference type="ARBA" id="ARBA00023170"/>
    </source>
</evidence>
<keyword evidence="16" id="KW-1185">Reference proteome</keyword>
<evidence type="ECO:0000256" key="11">
    <source>
        <dbReference type="ARBA" id="ARBA00023180"/>
    </source>
</evidence>
<evidence type="ECO:0000256" key="5">
    <source>
        <dbReference type="ARBA" id="ARBA00022725"/>
    </source>
</evidence>
<evidence type="ECO:0000256" key="4">
    <source>
        <dbReference type="ARBA" id="ARBA00022692"/>
    </source>
</evidence>
<dbReference type="PRINTS" id="PR00237">
    <property type="entry name" value="GPCRRHODOPSN"/>
</dbReference>
<dbReference type="InterPro" id="IPR000276">
    <property type="entry name" value="GPCR_Rhodpsn"/>
</dbReference>
<feature type="transmembrane region" description="Helical" evidence="13">
    <location>
        <begin position="28"/>
        <end position="53"/>
    </location>
</feature>
<dbReference type="FunFam" id="1.20.1070.10:FF:000024">
    <property type="entry name" value="Olfactory receptor"/>
    <property type="match status" value="1"/>
</dbReference>
<keyword evidence="9" id="KW-1015">Disulfide bond</keyword>
<dbReference type="Pfam" id="PF13853">
    <property type="entry name" value="7tm_4"/>
    <property type="match status" value="1"/>
</dbReference>
<keyword evidence="2" id="KW-1003">Cell membrane</keyword>
<evidence type="ECO:0000259" key="14">
    <source>
        <dbReference type="PROSITE" id="PS50262"/>
    </source>
</evidence>
<reference evidence="15" key="2">
    <citation type="submission" date="2025-08" db="UniProtKB">
        <authorList>
            <consortium name="Ensembl"/>
        </authorList>
    </citation>
    <scope>IDENTIFICATION</scope>
</reference>
<dbReference type="InterPro" id="IPR050939">
    <property type="entry name" value="Olfactory_GPCR1"/>
</dbReference>
<proteinExistence type="predicted"/>
<dbReference type="Ensembl" id="ENSECRT00000004536.1">
    <property type="protein sequence ID" value="ENSECRP00000004468.1"/>
    <property type="gene ID" value="ENSECRG00000003035.1"/>
</dbReference>